<protein>
    <submittedName>
        <fullName evidence="1">DUF6368 family protein</fullName>
    </submittedName>
</protein>
<keyword evidence="2" id="KW-1185">Reference proteome</keyword>
<evidence type="ECO:0000313" key="2">
    <source>
        <dbReference type="Proteomes" id="UP001596066"/>
    </source>
</evidence>
<comment type="caution">
    <text evidence="1">The sequence shown here is derived from an EMBL/GenBank/DDBJ whole genome shotgun (WGS) entry which is preliminary data.</text>
</comment>
<accession>A0ABW0VFV8</accession>
<dbReference type="EMBL" id="JBHSOC010000050">
    <property type="protein sequence ID" value="MFC5644601.1"/>
    <property type="molecule type" value="Genomic_DNA"/>
</dbReference>
<name>A0ABW0VFV8_9ACTN</name>
<organism evidence="1 2">
    <name type="scientific">Kitasatospora cinereorecta</name>
    <dbReference type="NCBI Taxonomy" id="285560"/>
    <lineage>
        <taxon>Bacteria</taxon>
        <taxon>Bacillati</taxon>
        <taxon>Actinomycetota</taxon>
        <taxon>Actinomycetes</taxon>
        <taxon>Kitasatosporales</taxon>
        <taxon>Streptomycetaceae</taxon>
        <taxon>Kitasatospora</taxon>
    </lineage>
</organism>
<reference evidence="2" key="1">
    <citation type="journal article" date="2019" name="Int. J. Syst. Evol. Microbiol.">
        <title>The Global Catalogue of Microorganisms (GCM) 10K type strain sequencing project: providing services to taxonomists for standard genome sequencing and annotation.</title>
        <authorList>
            <consortium name="The Broad Institute Genomics Platform"/>
            <consortium name="The Broad Institute Genome Sequencing Center for Infectious Disease"/>
            <person name="Wu L."/>
            <person name="Ma J."/>
        </authorList>
    </citation>
    <scope>NUCLEOTIDE SEQUENCE [LARGE SCALE GENOMIC DNA]</scope>
    <source>
        <strain evidence="2">CGMCC 4.1622</strain>
    </source>
</reference>
<dbReference type="Proteomes" id="UP001596066">
    <property type="component" value="Unassembled WGS sequence"/>
</dbReference>
<sequence length="159" mass="16545">MAGPAVGLWLFEPCRFEDILTGVVPWLETFCEPIETAAGGDLGFWVRDASLLNGPSAAKGQAAGFGTYDHSNQTLAAGIPTGCAPGDIVIAAIGSNTGSAPVLPPGWQRTPEVQLSSYRLTIAFRRATDHDGCTLSGTSQAQWETALVSLGTDGPSPNR</sequence>
<evidence type="ECO:0000313" key="1">
    <source>
        <dbReference type="EMBL" id="MFC5644601.1"/>
    </source>
</evidence>
<proteinExistence type="predicted"/>
<dbReference type="RefSeq" id="WP_346148151.1">
    <property type="nucleotide sequence ID" value="NZ_BAAAUA010000044.1"/>
</dbReference>
<gene>
    <name evidence="1" type="ORF">ACFPZF_24955</name>
</gene>